<protein>
    <submittedName>
        <fullName evidence="1">Uncharacterized protein</fullName>
    </submittedName>
</protein>
<keyword evidence="2" id="KW-1185">Reference proteome</keyword>
<comment type="caution">
    <text evidence="1">The sequence shown here is derived from an EMBL/GenBank/DDBJ whole genome shotgun (WGS) entry which is preliminary data.</text>
</comment>
<evidence type="ECO:0000313" key="1">
    <source>
        <dbReference type="EMBL" id="KAK9417453.1"/>
    </source>
</evidence>
<reference evidence="1 2" key="1">
    <citation type="journal article" date="2024" name="J. Plant Pathol.">
        <title>Sequence and assembly of the genome of Seiridium unicorne, isolate CBS 538.82, causal agent of cypress canker disease.</title>
        <authorList>
            <person name="Scali E."/>
            <person name="Rocca G.D."/>
            <person name="Danti R."/>
            <person name="Garbelotto M."/>
            <person name="Barberini S."/>
            <person name="Baroncelli R."/>
            <person name="Emiliani G."/>
        </authorList>
    </citation>
    <scope>NUCLEOTIDE SEQUENCE [LARGE SCALE GENOMIC DNA]</scope>
    <source>
        <strain evidence="1 2">BM-138-508</strain>
    </source>
</reference>
<accession>A0ABR2US15</accession>
<evidence type="ECO:0000313" key="2">
    <source>
        <dbReference type="Proteomes" id="UP001408356"/>
    </source>
</evidence>
<proteinExistence type="predicted"/>
<gene>
    <name evidence="1" type="ORF">SUNI508_08813</name>
</gene>
<name>A0ABR2US15_9PEZI</name>
<sequence>MWEPLFRRRGRHPSCRKFRRTPLQVRSFLECMSVHWSTGTGGLGRLGILGQTPPDTTELAELGEGGVGRAQVSLQVVALWKLAASANRGNGSGRGSTVTGQAAPLSTRHTIFAVTTQLSDALSERSRMSVNALVKPLEIQGEWCRTHQLARAEGPAGDCQCRTVLPAEDRRPYQSDEEPPEQWNSPLVDLFDAKLKGTSAAHTSNSTGRGG</sequence>
<organism evidence="1 2">
    <name type="scientific">Seiridium unicorne</name>
    <dbReference type="NCBI Taxonomy" id="138068"/>
    <lineage>
        <taxon>Eukaryota</taxon>
        <taxon>Fungi</taxon>
        <taxon>Dikarya</taxon>
        <taxon>Ascomycota</taxon>
        <taxon>Pezizomycotina</taxon>
        <taxon>Sordariomycetes</taxon>
        <taxon>Xylariomycetidae</taxon>
        <taxon>Amphisphaeriales</taxon>
        <taxon>Sporocadaceae</taxon>
        <taxon>Seiridium</taxon>
    </lineage>
</organism>
<dbReference type="Proteomes" id="UP001408356">
    <property type="component" value="Unassembled WGS sequence"/>
</dbReference>
<dbReference type="EMBL" id="JARVKF010000398">
    <property type="protein sequence ID" value="KAK9417453.1"/>
    <property type="molecule type" value="Genomic_DNA"/>
</dbReference>